<protein>
    <recommendedName>
        <fullName evidence="3">Bacteriophage T5 Orf172 DNA-binding domain-containing protein</fullName>
    </recommendedName>
</protein>
<dbReference type="InterPro" id="IPR018306">
    <property type="entry name" value="Phage_T5_Orf172_DNA-bd"/>
</dbReference>
<evidence type="ECO:0000256" key="2">
    <source>
        <dbReference type="SAM" id="MobiDB-lite"/>
    </source>
</evidence>
<name>A0ABN2UWF5_9ACTN</name>
<dbReference type="Pfam" id="PF13250">
    <property type="entry name" value="SNIPE"/>
    <property type="match status" value="1"/>
</dbReference>
<feature type="coiled-coil region" evidence="1">
    <location>
        <begin position="270"/>
        <end position="321"/>
    </location>
</feature>
<evidence type="ECO:0000256" key="1">
    <source>
        <dbReference type="SAM" id="Coils"/>
    </source>
</evidence>
<accession>A0ABN2UWF5</accession>
<evidence type="ECO:0000313" key="5">
    <source>
        <dbReference type="Proteomes" id="UP001500751"/>
    </source>
</evidence>
<dbReference type="Pfam" id="PF10544">
    <property type="entry name" value="T5orf172"/>
    <property type="match status" value="1"/>
</dbReference>
<proteinExistence type="predicted"/>
<feature type="compositionally biased region" description="Pro residues" evidence="2">
    <location>
        <begin position="1"/>
        <end position="32"/>
    </location>
</feature>
<reference evidence="4 5" key="1">
    <citation type="journal article" date="2019" name="Int. J. Syst. Evol. Microbiol.">
        <title>The Global Catalogue of Microorganisms (GCM) 10K type strain sequencing project: providing services to taxonomists for standard genome sequencing and annotation.</title>
        <authorList>
            <consortium name="The Broad Institute Genomics Platform"/>
            <consortium name="The Broad Institute Genome Sequencing Center for Infectious Disease"/>
            <person name="Wu L."/>
            <person name="Ma J."/>
        </authorList>
    </citation>
    <scope>NUCLEOTIDE SEQUENCE [LARGE SCALE GENOMIC DNA]</scope>
    <source>
        <strain evidence="4 5">JCM 16014</strain>
    </source>
</reference>
<feature type="region of interest" description="Disordered" evidence="2">
    <location>
        <begin position="1"/>
        <end position="102"/>
    </location>
</feature>
<evidence type="ECO:0000313" key="4">
    <source>
        <dbReference type="EMBL" id="GAA2044443.1"/>
    </source>
</evidence>
<keyword evidence="1" id="KW-0175">Coiled coil</keyword>
<dbReference type="EMBL" id="BAAAQN010000037">
    <property type="protein sequence ID" value="GAA2044443.1"/>
    <property type="molecule type" value="Genomic_DNA"/>
</dbReference>
<organism evidence="4 5">
    <name type="scientific">Catenulispora yoronensis</name>
    <dbReference type="NCBI Taxonomy" id="450799"/>
    <lineage>
        <taxon>Bacteria</taxon>
        <taxon>Bacillati</taxon>
        <taxon>Actinomycetota</taxon>
        <taxon>Actinomycetes</taxon>
        <taxon>Catenulisporales</taxon>
        <taxon>Catenulisporaceae</taxon>
        <taxon>Catenulispora</taxon>
    </lineage>
</organism>
<dbReference type="PANTHER" id="PTHR48125:SF12">
    <property type="entry name" value="AT HOOK TRANSCRIPTION FACTOR FAMILY-RELATED"/>
    <property type="match status" value="1"/>
</dbReference>
<evidence type="ECO:0000259" key="3">
    <source>
        <dbReference type="SMART" id="SM00974"/>
    </source>
</evidence>
<keyword evidence="5" id="KW-1185">Reference proteome</keyword>
<dbReference type="PANTHER" id="PTHR48125">
    <property type="entry name" value="LP07818P1"/>
    <property type="match status" value="1"/>
</dbReference>
<sequence length="488" mass="53643">MRFNPPPGWPTPPEGWTPPPGWVPDPSWPTPPQGWQLFVQEAGDPGPDPDAETKPAPTPAPPPAPAPTPPPAPAPTSVPAPAPAPAPILAPTTAPAPAPAPPTETLLARIASLEAALATARSSAPEAAPEEVLELSDQRVLQDVGIYRYHHPLENAAAYKDRLRDLENQIDAAIKSGKAILAAELFTFGGSLAKGRRLVTDLSKLMLRAYNAEADNCVRSLRSGNVHTAKRRLESAVTAIEKLGVIMEMRINPDYHALRVTELELTADFQVKVQEEREKAREERETLREQRRAEAELAAERERLEKERGHYTTVLESLRAKGDEHAAAELAGRLADIERAIATNDYRIANIRAGYVYVISNIGAFGPHVVKIGMTRRLEPMERVRELGDASVPFRYDVHALFFSEDAIALENELHKAFAHRRVNCVNERREFFFATPGEVRAILERKVGGLLEFSESPIAEEYFQSKGRWPGAAAPAPDGRHRGPHRV</sequence>
<feature type="compositionally biased region" description="Pro residues" evidence="2">
    <location>
        <begin position="56"/>
        <end position="102"/>
    </location>
</feature>
<comment type="caution">
    <text evidence="4">The sequence shown here is derived from an EMBL/GenBank/DDBJ whole genome shotgun (WGS) entry which is preliminary data.</text>
</comment>
<dbReference type="Proteomes" id="UP001500751">
    <property type="component" value="Unassembled WGS sequence"/>
</dbReference>
<gene>
    <name evidence="4" type="ORF">GCM10009839_55100</name>
</gene>
<dbReference type="SMART" id="SM00974">
    <property type="entry name" value="T5orf172"/>
    <property type="match status" value="1"/>
</dbReference>
<feature type="domain" description="Bacteriophage T5 Orf172 DNA-binding" evidence="3">
    <location>
        <begin position="364"/>
        <end position="447"/>
    </location>
</feature>
<dbReference type="RefSeq" id="WP_344668566.1">
    <property type="nucleotide sequence ID" value="NZ_BAAAQN010000037.1"/>
</dbReference>
<dbReference type="InterPro" id="IPR025280">
    <property type="entry name" value="SNIPE"/>
</dbReference>